<dbReference type="STRING" id="565033.GACE_2113"/>
<reference evidence="1 2" key="1">
    <citation type="journal article" date="2015" name="Appl. Environ. Microbiol.">
        <title>The Geoglobus acetivorans genome: Fe(III) reduction, acetate utilization, autotrophic growth, and degradation of aromatic compounds in a hyperthermophilic archaeon.</title>
        <authorList>
            <person name="Mardanov A.V."/>
            <person name="Slododkina G.B."/>
            <person name="Slobodkin A.I."/>
            <person name="Beletsky A.V."/>
            <person name="Gavrilov S.N."/>
            <person name="Kublanov I.V."/>
            <person name="Bonch-Osmolovskaya E.A."/>
            <person name="Skryabin K.G."/>
            <person name="Ravin N.V."/>
        </authorList>
    </citation>
    <scope>NUCLEOTIDE SEQUENCE [LARGE SCALE GENOMIC DNA]</scope>
    <source>
        <strain evidence="1 2">SBH6</strain>
    </source>
</reference>
<protein>
    <submittedName>
        <fullName evidence="1">Uncharacterized protein</fullName>
    </submittedName>
</protein>
<proteinExistence type="predicted"/>
<dbReference type="RefSeq" id="WP_048093253.1">
    <property type="nucleotide sequence ID" value="NZ_CP009552.1"/>
</dbReference>
<organism evidence="1 2">
    <name type="scientific">Geoglobus acetivorans</name>
    <dbReference type="NCBI Taxonomy" id="565033"/>
    <lineage>
        <taxon>Archaea</taxon>
        <taxon>Methanobacteriati</taxon>
        <taxon>Methanobacteriota</taxon>
        <taxon>Archaeoglobi</taxon>
        <taxon>Archaeoglobales</taxon>
        <taxon>Archaeoglobaceae</taxon>
        <taxon>Geoglobus</taxon>
    </lineage>
</organism>
<evidence type="ECO:0000313" key="1">
    <source>
        <dbReference type="EMBL" id="AIY91135.1"/>
    </source>
</evidence>
<name>A0A0A7GGD2_GEOAI</name>
<gene>
    <name evidence="1" type="ORF">GACE_2113</name>
</gene>
<dbReference type="KEGG" id="gac:GACE_2113"/>
<dbReference type="Proteomes" id="UP000030624">
    <property type="component" value="Chromosome"/>
</dbReference>
<dbReference type="AlphaFoldDB" id="A0A0A7GGD2"/>
<dbReference type="GeneID" id="24798675"/>
<sequence>MLMLRLYACDGCPGNPCIVVKHSPDKPNQCIYASEGADWSRWRAVRLSKFFEMVFRGEI</sequence>
<accession>A0A0A7GGD2</accession>
<dbReference type="HOGENOM" id="CLU_2949124_0_0_2"/>
<dbReference type="EMBL" id="CP009552">
    <property type="protein sequence ID" value="AIY91135.1"/>
    <property type="molecule type" value="Genomic_DNA"/>
</dbReference>
<evidence type="ECO:0000313" key="2">
    <source>
        <dbReference type="Proteomes" id="UP000030624"/>
    </source>
</evidence>